<reference evidence="17 18" key="1">
    <citation type="submission" date="2018-01" db="EMBL/GenBank/DDBJ databases">
        <title>Comparison of the Chinese Bamboo Partridge and Red Junglefowl genome sequences highlights the importance of demography in genome evolution.</title>
        <authorList>
            <person name="Tiley G.P."/>
            <person name="Kimball R.T."/>
            <person name="Braun E.L."/>
            <person name="Burleigh J.G."/>
        </authorList>
    </citation>
    <scope>NUCLEOTIDE SEQUENCE [LARGE SCALE GENOMIC DNA]</scope>
    <source>
        <strain evidence="17">RTK389</strain>
        <tissue evidence="17">Blood</tissue>
    </source>
</reference>
<dbReference type="GO" id="GO:0003081">
    <property type="term" value="P:regulation of systemic arterial blood pressure by renin-angiotensin"/>
    <property type="evidence" value="ECO:0007669"/>
    <property type="project" value="InterPro"/>
</dbReference>
<evidence type="ECO:0000256" key="12">
    <source>
        <dbReference type="ARBA" id="ARBA00033182"/>
    </source>
</evidence>
<evidence type="ECO:0000256" key="2">
    <source>
        <dbReference type="ARBA" id="ARBA00004613"/>
    </source>
</evidence>
<dbReference type="InterPro" id="IPR023796">
    <property type="entry name" value="Serpin_dom"/>
</dbReference>
<evidence type="ECO:0000256" key="15">
    <source>
        <dbReference type="SAM" id="SignalP"/>
    </source>
</evidence>
<accession>A0A2P4SVM8</accession>
<dbReference type="InterPro" id="IPR042178">
    <property type="entry name" value="Serpin_sf_1"/>
</dbReference>
<feature type="signal peptide" evidence="15">
    <location>
        <begin position="1"/>
        <end position="19"/>
    </location>
</feature>
<keyword evidence="8" id="KW-1015">Disulfide bond</keyword>
<dbReference type="GO" id="GO:0042981">
    <property type="term" value="P:regulation of apoptotic process"/>
    <property type="evidence" value="ECO:0007669"/>
    <property type="project" value="TreeGrafter"/>
</dbReference>
<comment type="caution">
    <text evidence="17">The sequence shown here is derived from an EMBL/GenBank/DDBJ whole genome shotgun (WGS) entry which is preliminary data.</text>
</comment>
<feature type="domain" description="Serpin" evidence="16">
    <location>
        <begin position="97"/>
        <end position="265"/>
    </location>
</feature>
<dbReference type="Pfam" id="PF00079">
    <property type="entry name" value="Serpin"/>
    <property type="match status" value="1"/>
</dbReference>
<dbReference type="AlphaFoldDB" id="A0A2P4SVM8"/>
<dbReference type="GO" id="GO:0004867">
    <property type="term" value="F:serine-type endopeptidase inhibitor activity"/>
    <property type="evidence" value="ECO:0007669"/>
    <property type="project" value="InterPro"/>
</dbReference>
<keyword evidence="5" id="KW-0964">Secreted</keyword>
<evidence type="ECO:0000256" key="6">
    <source>
        <dbReference type="ARBA" id="ARBA00022729"/>
    </source>
</evidence>
<keyword evidence="7" id="KW-0838">Vasoactive</keyword>
<evidence type="ECO:0000256" key="4">
    <source>
        <dbReference type="ARBA" id="ARBA00015105"/>
    </source>
</evidence>
<evidence type="ECO:0000256" key="14">
    <source>
        <dbReference type="SAM" id="MobiDB-lite"/>
    </source>
</evidence>
<evidence type="ECO:0000259" key="16">
    <source>
        <dbReference type="Pfam" id="PF00079"/>
    </source>
</evidence>
<evidence type="ECO:0000313" key="18">
    <source>
        <dbReference type="Proteomes" id="UP000237246"/>
    </source>
</evidence>
<dbReference type="GO" id="GO:0042310">
    <property type="term" value="P:vasoconstriction"/>
    <property type="evidence" value="ECO:0007669"/>
    <property type="project" value="UniProtKB-KW"/>
</dbReference>
<comment type="function">
    <text evidence="13">Acts directly on vascular smooth muscle as a potent vasoconstrictor, affects cardiac contractility and heart rate through its action on the sympathetic nervous system, and alters renal sodium and water absorption through its ability to stimulate the zona glomerulosa cells of the adrenal cortex to synthesize and secrete aldosterone. Acts by binding to angiotensin receptors AGTR1 and AGTR2. Also binds the DEAR/FBXW7-AS1 receptor.</text>
</comment>
<comment type="function">
    <text evidence="11">Is a ligand for the G-protein coupled receptor MAS1. Has vasodilator and antidiuretic effects. Has an antithrombotic effect that involves MAS1-mediated release of nitric oxide from platelets.</text>
</comment>
<proteinExistence type="inferred from homology"/>
<dbReference type="SUPFAM" id="SSF56574">
    <property type="entry name" value="Serpins"/>
    <property type="match status" value="1"/>
</dbReference>
<evidence type="ECO:0000256" key="11">
    <source>
        <dbReference type="ARBA" id="ARBA00029391"/>
    </source>
</evidence>
<dbReference type="OrthoDB" id="7817921at2759"/>
<evidence type="ECO:0000256" key="3">
    <source>
        <dbReference type="ARBA" id="ARBA00009500"/>
    </source>
</evidence>
<dbReference type="PANTHER" id="PTHR11461">
    <property type="entry name" value="SERINE PROTEASE INHIBITOR, SERPIN"/>
    <property type="match status" value="1"/>
</dbReference>
<dbReference type="InterPro" id="IPR000215">
    <property type="entry name" value="Serpin_fam"/>
</dbReference>
<dbReference type="GO" id="GO:0005615">
    <property type="term" value="C:extracellular space"/>
    <property type="evidence" value="ECO:0007669"/>
    <property type="project" value="InterPro"/>
</dbReference>
<comment type="subcellular location">
    <subcellularLocation>
        <location evidence="2">Secreted</location>
    </subcellularLocation>
</comment>
<keyword evidence="18" id="KW-1185">Reference proteome</keyword>
<sequence length="352" mass="38706">MKLAADLLCLLLCFTAVGCDRVYVHPFSLNAINESACEELERLAQEGKKTFVPASIESQTTPAYEENVKDEVRLDSPSLSVQGRQKLIYLKDFVHVLGMRFYSLQREARQGQNILLSPTSLYGSLVSFYLGASNQTAADLQGLLGFVPPSGDSNCTSRVDGHKLLASLRTIESLVKTQDEELLFSKIFCLFSAPGILLSQQFVHNLLPSADAFYTRAVDFTNPSEATKQINAFVEAKSKGQSKRLLTDLDPTTDLLVAVDVRLAGKREQALTLDTGWVEEWLATLLPRVETMPRGEREELTCMGTSSAAPCSVVFLGSYPHMTSSHPATSQSGQWRRDGGTWDQGTFPRPGS</sequence>
<dbReference type="EMBL" id="PPHD01020745">
    <property type="protein sequence ID" value="POI28126.1"/>
    <property type="molecule type" value="Genomic_DNA"/>
</dbReference>
<dbReference type="Gene3D" id="3.30.497.10">
    <property type="entry name" value="Antithrombin, subunit I, domain 2"/>
    <property type="match status" value="1"/>
</dbReference>
<evidence type="ECO:0000256" key="10">
    <source>
        <dbReference type="ARBA" id="ARBA00029380"/>
    </source>
</evidence>
<comment type="function">
    <text evidence="10">Stimulates aldosterone release.</text>
</comment>
<feature type="chain" id="PRO_5015139732" description="Angiotensinogen" evidence="15">
    <location>
        <begin position="20"/>
        <end position="352"/>
    </location>
</feature>
<comment type="function">
    <text evidence="1">Essential component of the renin-angiotensin system (RAS), a potent regulator of blood pressure, body fluid and electrolyte homeostasis.</text>
</comment>
<evidence type="ECO:0000256" key="1">
    <source>
        <dbReference type="ARBA" id="ARBA00002747"/>
    </source>
</evidence>
<evidence type="ECO:0000313" key="17">
    <source>
        <dbReference type="EMBL" id="POI28126.1"/>
    </source>
</evidence>
<dbReference type="InterPro" id="IPR036186">
    <property type="entry name" value="Serpin_sf"/>
</dbReference>
<evidence type="ECO:0000256" key="7">
    <source>
        <dbReference type="ARBA" id="ARBA00022858"/>
    </source>
</evidence>
<evidence type="ECO:0000256" key="13">
    <source>
        <dbReference type="ARBA" id="ARBA00046068"/>
    </source>
</evidence>
<comment type="similarity">
    <text evidence="3">Belongs to the serpin family.</text>
</comment>
<dbReference type="PROSITE" id="PS51257">
    <property type="entry name" value="PROKAR_LIPOPROTEIN"/>
    <property type="match status" value="1"/>
</dbReference>
<evidence type="ECO:0000256" key="5">
    <source>
        <dbReference type="ARBA" id="ARBA00022525"/>
    </source>
</evidence>
<evidence type="ECO:0000256" key="9">
    <source>
        <dbReference type="ARBA" id="ARBA00023322"/>
    </source>
</evidence>
<protein>
    <recommendedName>
        <fullName evidence="4">Angiotensinogen</fullName>
    </recommendedName>
    <alternativeName>
        <fullName evidence="12">Serpin A8</fullName>
    </alternativeName>
</protein>
<gene>
    <name evidence="17" type="ORF">CIB84_008124</name>
</gene>
<dbReference type="PANTHER" id="PTHR11461:SF13">
    <property type="entry name" value="ANGIOTENSINOGEN"/>
    <property type="match status" value="1"/>
</dbReference>
<keyword evidence="6 15" id="KW-0732">Signal</keyword>
<name>A0A2P4SVM8_BAMTH</name>
<dbReference type="PRINTS" id="PR00654">
    <property type="entry name" value="ANGIOTENSNGN"/>
</dbReference>
<feature type="region of interest" description="Disordered" evidence="14">
    <location>
        <begin position="325"/>
        <end position="352"/>
    </location>
</feature>
<dbReference type="Proteomes" id="UP000237246">
    <property type="component" value="Unassembled WGS sequence"/>
</dbReference>
<evidence type="ECO:0000256" key="8">
    <source>
        <dbReference type="ARBA" id="ARBA00023157"/>
    </source>
</evidence>
<keyword evidence="9" id="KW-0839">Vasoconstrictor</keyword>
<dbReference type="InterPro" id="IPR000227">
    <property type="entry name" value="Angiotensinogen"/>
</dbReference>
<organism evidence="17 18">
    <name type="scientific">Bambusicola thoracicus</name>
    <name type="common">Chinese bamboo-partridge</name>
    <name type="synonym">Perdix thoracica</name>
    <dbReference type="NCBI Taxonomy" id="9083"/>
    <lineage>
        <taxon>Eukaryota</taxon>
        <taxon>Metazoa</taxon>
        <taxon>Chordata</taxon>
        <taxon>Craniata</taxon>
        <taxon>Vertebrata</taxon>
        <taxon>Euteleostomi</taxon>
        <taxon>Archelosauria</taxon>
        <taxon>Archosauria</taxon>
        <taxon>Dinosauria</taxon>
        <taxon>Saurischia</taxon>
        <taxon>Theropoda</taxon>
        <taxon>Coelurosauria</taxon>
        <taxon>Aves</taxon>
        <taxon>Neognathae</taxon>
        <taxon>Galloanserae</taxon>
        <taxon>Galliformes</taxon>
        <taxon>Phasianidae</taxon>
        <taxon>Perdicinae</taxon>
        <taxon>Bambusicola</taxon>
    </lineage>
</organism>
<feature type="compositionally biased region" description="Polar residues" evidence="14">
    <location>
        <begin position="325"/>
        <end position="334"/>
    </location>
</feature>